<dbReference type="GO" id="GO:0003677">
    <property type="term" value="F:DNA binding"/>
    <property type="evidence" value="ECO:0007669"/>
    <property type="project" value="UniProtKB-KW"/>
</dbReference>
<dbReference type="InterPro" id="IPR006600">
    <property type="entry name" value="HTH_CenpB_DNA-bd_dom"/>
</dbReference>
<evidence type="ECO:0000259" key="3">
    <source>
        <dbReference type="PROSITE" id="PS51253"/>
    </source>
</evidence>
<gene>
    <name evidence="4" type="ORF">GPM918_LOCUS20206</name>
    <name evidence="5" type="ORF">SRO942_LOCUS20204</name>
</gene>
<dbReference type="SMART" id="SM00674">
    <property type="entry name" value="CENPB"/>
    <property type="match status" value="1"/>
</dbReference>
<dbReference type="Proteomes" id="UP000663829">
    <property type="component" value="Unassembled WGS sequence"/>
</dbReference>
<evidence type="ECO:0000313" key="6">
    <source>
        <dbReference type="Proteomes" id="UP000663829"/>
    </source>
</evidence>
<dbReference type="AlphaFoldDB" id="A0A814RCD2"/>
<evidence type="ECO:0000256" key="2">
    <source>
        <dbReference type="SAM" id="MobiDB-lite"/>
    </source>
</evidence>
<feature type="domain" description="HTH CENPB-type" evidence="3">
    <location>
        <begin position="154"/>
        <end position="225"/>
    </location>
</feature>
<accession>A0A814RCD2</accession>
<dbReference type="EMBL" id="CAJOBC010006331">
    <property type="protein sequence ID" value="CAF3895040.1"/>
    <property type="molecule type" value="Genomic_DNA"/>
</dbReference>
<sequence length="424" mass="49141">MNVSNIVNRLSDLVRKNLGLTSSSPTSQKECEFAENLYETIKSVKSATTYRYSEETTLDVDNDPFDYSSSSDEEEGHHDNNSESEEEVDGEESKSEKDKRHLANYSLDFMQEVVDYADEKDKNGKRRRSWKTVRHRYKSVPNQSYVSRFRTYLQQHGTKRQKTNDIDEIVFKKFLQALEQALLLHDVDLQRWVLKAVKEVHLEAFHPSHGWVNNFKVRHHVVSRRITNVVTCHEIENPDEILKTENDYRENFFKSSSHYRPSQIFNTDQVGVERQLYSNRTLTMEGGKKVFGTVRSKNAMTHSYTLQPTISLEDKLFGPMYLCLQEPKGRMGELVKTGLFEPRNMVITCSSSGKLASSLVRYWRDNCLLPFVGNKCFLLSDSWSSQGDEDLYTKEGCGGKKVQRLEISPKTTSDWQPLDCYTNR</sequence>
<keyword evidence="1" id="KW-0238">DNA-binding</keyword>
<reference evidence="4" key="1">
    <citation type="submission" date="2021-02" db="EMBL/GenBank/DDBJ databases">
        <authorList>
            <person name="Nowell W R."/>
        </authorList>
    </citation>
    <scope>NUCLEOTIDE SEQUENCE</scope>
</reference>
<feature type="region of interest" description="Disordered" evidence="2">
    <location>
        <begin position="55"/>
        <end position="100"/>
    </location>
</feature>
<name>A0A814RCD2_9BILA</name>
<evidence type="ECO:0000313" key="4">
    <source>
        <dbReference type="EMBL" id="CAF1131285.1"/>
    </source>
</evidence>
<organism evidence="4 6">
    <name type="scientific">Didymodactylos carnosus</name>
    <dbReference type="NCBI Taxonomy" id="1234261"/>
    <lineage>
        <taxon>Eukaryota</taxon>
        <taxon>Metazoa</taxon>
        <taxon>Spiralia</taxon>
        <taxon>Gnathifera</taxon>
        <taxon>Rotifera</taxon>
        <taxon>Eurotatoria</taxon>
        <taxon>Bdelloidea</taxon>
        <taxon>Philodinida</taxon>
        <taxon>Philodinidae</taxon>
        <taxon>Didymodactylos</taxon>
    </lineage>
</organism>
<proteinExistence type="predicted"/>
<dbReference type="EMBL" id="CAJNOQ010006330">
    <property type="protein sequence ID" value="CAF1131285.1"/>
    <property type="molecule type" value="Genomic_DNA"/>
</dbReference>
<protein>
    <recommendedName>
        <fullName evidence="3">HTH CENPB-type domain-containing protein</fullName>
    </recommendedName>
</protein>
<dbReference type="Proteomes" id="UP000681722">
    <property type="component" value="Unassembled WGS sequence"/>
</dbReference>
<comment type="caution">
    <text evidence="4">The sequence shown here is derived from an EMBL/GenBank/DDBJ whole genome shotgun (WGS) entry which is preliminary data.</text>
</comment>
<feature type="compositionally biased region" description="Basic and acidic residues" evidence="2">
    <location>
        <begin position="91"/>
        <end position="100"/>
    </location>
</feature>
<evidence type="ECO:0000313" key="5">
    <source>
        <dbReference type="EMBL" id="CAF3895040.1"/>
    </source>
</evidence>
<evidence type="ECO:0000256" key="1">
    <source>
        <dbReference type="ARBA" id="ARBA00023125"/>
    </source>
</evidence>
<keyword evidence="6" id="KW-1185">Reference proteome</keyword>
<dbReference type="PROSITE" id="PS51253">
    <property type="entry name" value="HTH_CENPB"/>
    <property type="match status" value="1"/>
</dbReference>
<dbReference type="OrthoDB" id="10051656at2759"/>